<dbReference type="RefSeq" id="WP_261625930.1">
    <property type="nucleotide sequence ID" value="NZ_CAMAPC010000003.1"/>
</dbReference>
<dbReference type="EMBL" id="CAMAPC010000003">
    <property type="protein sequence ID" value="CAH9052885.1"/>
    <property type="molecule type" value="Genomic_DNA"/>
</dbReference>
<evidence type="ECO:0000313" key="3">
    <source>
        <dbReference type="Proteomes" id="UP001152467"/>
    </source>
</evidence>
<gene>
    <name evidence="2" type="ORF">PSECIP111854_01061</name>
</gene>
<dbReference type="InterPro" id="IPR018883">
    <property type="entry name" value="Delta_CA"/>
</dbReference>
<protein>
    <recommendedName>
        <fullName evidence="4">Cadmium carbonic anhydrase</fullName>
    </recommendedName>
</protein>
<reference evidence="2" key="1">
    <citation type="submission" date="2022-07" db="EMBL/GenBank/DDBJ databases">
        <authorList>
            <person name="Criscuolo A."/>
        </authorList>
    </citation>
    <scope>NUCLEOTIDE SEQUENCE</scope>
    <source>
        <strain evidence="2">CIP111854</strain>
    </source>
</reference>
<accession>A0A9W4QTW4</accession>
<feature type="signal peptide" evidence="1">
    <location>
        <begin position="1"/>
        <end position="21"/>
    </location>
</feature>
<feature type="chain" id="PRO_5040947633" description="Cadmium carbonic anhydrase" evidence="1">
    <location>
        <begin position="22"/>
        <end position="275"/>
    </location>
</feature>
<proteinExistence type="predicted"/>
<dbReference type="AlphaFoldDB" id="A0A9W4QTW4"/>
<dbReference type="Proteomes" id="UP001152467">
    <property type="component" value="Unassembled WGS sequence"/>
</dbReference>
<keyword evidence="1" id="KW-0732">Signal</keyword>
<dbReference type="Pfam" id="PF10563">
    <property type="entry name" value="CA_like"/>
    <property type="match status" value="1"/>
</dbReference>
<name>A0A9W4QTW4_9GAMM</name>
<comment type="caution">
    <text evidence="2">The sequence shown here is derived from an EMBL/GenBank/DDBJ whole genome shotgun (WGS) entry which is preliminary data.</text>
</comment>
<keyword evidence="3" id="KW-1185">Reference proteome</keyword>
<organism evidence="2 3">
    <name type="scientific">Pseudoalteromonas holothuriae</name>
    <dbReference type="NCBI Taxonomy" id="2963714"/>
    <lineage>
        <taxon>Bacteria</taxon>
        <taxon>Pseudomonadati</taxon>
        <taxon>Pseudomonadota</taxon>
        <taxon>Gammaproteobacteria</taxon>
        <taxon>Alteromonadales</taxon>
        <taxon>Pseudoalteromonadaceae</taxon>
        <taxon>Pseudoalteromonas</taxon>
    </lineage>
</organism>
<evidence type="ECO:0008006" key="4">
    <source>
        <dbReference type="Google" id="ProtNLM"/>
    </source>
</evidence>
<evidence type="ECO:0000256" key="1">
    <source>
        <dbReference type="SAM" id="SignalP"/>
    </source>
</evidence>
<evidence type="ECO:0000313" key="2">
    <source>
        <dbReference type="EMBL" id="CAH9052885.1"/>
    </source>
</evidence>
<sequence length="275" mass="30147">MRKKTALALVLTAMIPNLAIAAPNVQANDHKEISDKAYETQFGPQSPRDIDVDNGKNPVIFSKAPPSSVLNLCNIHFHKNAEHRGGEFTKPVNSSVNEAGFLYTGQLNKSELMPYELPVCKAKGSGLKSGDTIELHYVYSTAPVKPGETLGACLTEHINNPQLRVEAQVMVLTNDGNGQNFNTLAEFEKVNGYYQAVNLSDTTGKPVEYTGSTTGPSYNDKGSPFKVTWSVRPKVLKTDIKSVGKWCEQNTFNEHAAHDVRNLVTNPQYLSPILN</sequence>